<dbReference type="PANTHER" id="PTHR43782:SF3">
    <property type="entry name" value="ARGINASE"/>
    <property type="match status" value="1"/>
</dbReference>
<dbReference type="EMBL" id="JACHJU010000004">
    <property type="protein sequence ID" value="MBB4942955.1"/>
    <property type="molecule type" value="Genomic_DNA"/>
</dbReference>
<dbReference type="CDD" id="cd09999">
    <property type="entry name" value="Arginase-like_1"/>
    <property type="match status" value="1"/>
</dbReference>
<evidence type="ECO:0000313" key="6">
    <source>
        <dbReference type="EMBL" id="MBB4942955.1"/>
    </source>
</evidence>
<dbReference type="Pfam" id="PF24553">
    <property type="entry name" value="Rv0428c_C"/>
    <property type="match status" value="1"/>
</dbReference>
<feature type="domain" description="N-acetyltransferase" evidence="5">
    <location>
        <begin position="358"/>
        <end position="485"/>
    </location>
</feature>
<dbReference type="SUPFAM" id="SSF52768">
    <property type="entry name" value="Arginase/deacetylase"/>
    <property type="match status" value="1"/>
</dbReference>
<keyword evidence="2" id="KW-0378">Hydrolase</keyword>
<dbReference type="GO" id="GO:0016747">
    <property type="term" value="F:acyltransferase activity, transferring groups other than amino-acyl groups"/>
    <property type="evidence" value="ECO:0007669"/>
    <property type="project" value="InterPro"/>
</dbReference>
<gene>
    <name evidence="6" type="ORF">FHR32_007355</name>
</gene>
<evidence type="ECO:0000256" key="1">
    <source>
        <dbReference type="ARBA" id="ARBA00022723"/>
    </source>
</evidence>
<keyword evidence="3" id="KW-0464">Manganese</keyword>
<keyword evidence="7" id="KW-1185">Reference proteome</keyword>
<sequence>MSQVTVVEVPQWQGSSSPAAVRLAEGAARLAAMIPDAEHLRVTIGETLAETAARTREALSRARGGFTVTVGGDCGVELEPISAALREYGERLRVVWFDAHGDLNTPDSSPSGAFHGMVLRTLLGEGPPDLVPDRVLRPEQVVLAGVRALDPAESEYVRVTGLGDLSALADGAALYIHLDLDVLDPEFFGSVGTPEPGGLLPGELTDQIAALASRFEVVGLGVTEYEPARPQDDDLLAKLVPELVTLCGASAAWQIERRAAQAWPASFTEDREGWLLRHTPGGGWKRSNSALPLLGRTTTVDEVEAFYRERGQPACVQVSPAEHHRSLDAALAARGYALTGKTLVLTASTADVIAETTSTIPVETVDDPARWPRLFAGLDGRPASSEVIARIASPTALLAVDTAGRTAGMGLFVADSGWAGIFCMATHPDHRRRGVATAILGAGARWAAGQGAERLYLQVEEHNETARNLYARIGFTPSHTYHYRQ</sequence>
<dbReference type="CDD" id="cd04301">
    <property type="entry name" value="NAT_SF"/>
    <property type="match status" value="1"/>
</dbReference>
<dbReference type="GO" id="GO:0004053">
    <property type="term" value="F:arginase activity"/>
    <property type="evidence" value="ECO:0007669"/>
    <property type="project" value="TreeGrafter"/>
</dbReference>
<dbReference type="PANTHER" id="PTHR43782">
    <property type="entry name" value="ARGINASE"/>
    <property type="match status" value="1"/>
</dbReference>
<organism evidence="6 7">
    <name type="scientific">Streptosporangium album</name>
    <dbReference type="NCBI Taxonomy" id="47479"/>
    <lineage>
        <taxon>Bacteria</taxon>
        <taxon>Bacillati</taxon>
        <taxon>Actinomycetota</taxon>
        <taxon>Actinomycetes</taxon>
        <taxon>Streptosporangiales</taxon>
        <taxon>Streptosporangiaceae</taxon>
        <taxon>Streptosporangium</taxon>
    </lineage>
</organism>
<dbReference type="Gene3D" id="3.40.800.10">
    <property type="entry name" value="Ureohydrolase domain"/>
    <property type="match status" value="1"/>
</dbReference>
<dbReference type="AlphaFoldDB" id="A0A7W7S2Z5"/>
<evidence type="ECO:0000313" key="7">
    <source>
        <dbReference type="Proteomes" id="UP000534286"/>
    </source>
</evidence>
<dbReference type="SUPFAM" id="SSF55729">
    <property type="entry name" value="Acyl-CoA N-acyltransferases (Nat)"/>
    <property type="match status" value="1"/>
</dbReference>
<keyword evidence="1" id="KW-0479">Metal-binding</keyword>
<comment type="caution">
    <text evidence="6">The sequence shown here is derived from an EMBL/GenBank/DDBJ whole genome shotgun (WGS) entry which is preliminary data.</text>
</comment>
<evidence type="ECO:0000256" key="4">
    <source>
        <dbReference type="PROSITE-ProRule" id="PRU00742"/>
    </source>
</evidence>
<evidence type="ECO:0000256" key="3">
    <source>
        <dbReference type="ARBA" id="ARBA00023211"/>
    </source>
</evidence>
<dbReference type="InterPro" id="IPR006035">
    <property type="entry name" value="Ureohydrolase"/>
</dbReference>
<name>A0A7W7S2Z5_9ACTN</name>
<dbReference type="GO" id="GO:0030145">
    <property type="term" value="F:manganese ion binding"/>
    <property type="evidence" value="ECO:0007669"/>
    <property type="project" value="TreeGrafter"/>
</dbReference>
<evidence type="ECO:0000256" key="2">
    <source>
        <dbReference type="ARBA" id="ARBA00022801"/>
    </source>
</evidence>
<dbReference type="PRINTS" id="PR00116">
    <property type="entry name" value="ARGINASE"/>
</dbReference>
<dbReference type="InterPro" id="IPR023696">
    <property type="entry name" value="Ureohydrolase_dom_sf"/>
</dbReference>
<dbReference type="Proteomes" id="UP000534286">
    <property type="component" value="Unassembled WGS sequence"/>
</dbReference>
<dbReference type="PROSITE" id="PS51409">
    <property type="entry name" value="ARGINASE_2"/>
    <property type="match status" value="1"/>
</dbReference>
<comment type="similarity">
    <text evidence="4">Belongs to the arginase family.</text>
</comment>
<dbReference type="RefSeq" id="WP_184758877.1">
    <property type="nucleotide sequence ID" value="NZ_BAABEK010000067.1"/>
</dbReference>
<evidence type="ECO:0000259" key="5">
    <source>
        <dbReference type="PROSITE" id="PS51186"/>
    </source>
</evidence>
<protein>
    <submittedName>
        <fullName evidence="6">Arginase family enzyme/GNAT superfamily N-acetyltransferase</fullName>
    </submittedName>
</protein>
<dbReference type="GO" id="GO:0005829">
    <property type="term" value="C:cytosol"/>
    <property type="evidence" value="ECO:0007669"/>
    <property type="project" value="TreeGrafter"/>
</dbReference>
<accession>A0A7W7S2Z5</accession>
<keyword evidence="6" id="KW-0808">Transferase</keyword>
<dbReference type="InterPro" id="IPR056935">
    <property type="entry name" value="Rv0428c-like_C"/>
</dbReference>
<reference evidence="6 7" key="1">
    <citation type="submission" date="2020-08" db="EMBL/GenBank/DDBJ databases">
        <title>Sequencing the genomes of 1000 actinobacteria strains.</title>
        <authorList>
            <person name="Klenk H.-P."/>
        </authorList>
    </citation>
    <scope>NUCLEOTIDE SEQUENCE [LARGE SCALE GENOMIC DNA]</scope>
    <source>
        <strain evidence="6 7">DSM 43023</strain>
    </source>
</reference>
<dbReference type="InterPro" id="IPR016181">
    <property type="entry name" value="Acyl_CoA_acyltransferase"/>
</dbReference>
<dbReference type="Gene3D" id="3.40.630.30">
    <property type="match status" value="1"/>
</dbReference>
<dbReference type="Pfam" id="PF00491">
    <property type="entry name" value="Arginase"/>
    <property type="match status" value="1"/>
</dbReference>
<dbReference type="PROSITE" id="PS51186">
    <property type="entry name" value="GNAT"/>
    <property type="match status" value="1"/>
</dbReference>
<proteinExistence type="inferred from homology"/>
<dbReference type="InterPro" id="IPR000182">
    <property type="entry name" value="GNAT_dom"/>
</dbReference>